<feature type="region of interest" description="Disordered" evidence="1">
    <location>
        <begin position="496"/>
        <end position="519"/>
    </location>
</feature>
<proteinExistence type="predicted"/>
<sequence>MMSPGRFSRSARFRRGEATAAALILTLVFVAGLGYLYRAVSQASPIVRVAPESQAADAHRAAQSVAAGVCEVKIRDVTRCESGICKPESVEGKKIQCEDFRHYTIRVPDARCSGGTIHVDVLIEEQKFKIPVVIYPVRDSRGQEKLAEMDCGTGALEDAIAENPSLNKRLERLQTMGYAAEADELRDALVSKDKDAVNKVLLSVGDRILQSYDGESSPLTEEQRNEAIDVLGGLKKFSDFLPDGGNEALEQRVQEMINNVALYDPRVLDPQRENRTPVEIGEKKEESAPNTPITAKQENKIPRPQDYSTFPGISVTQPEQEEQKEQDEQQKGLYSQCRDAEHNVVVCGMAAGGKIITDMWPGVKELQNFWLKVGQAGLCVTGPWVFECPWDAPSPTPGTGEATSPQTKTRGTTQSTPGASTPATGASQNGAARQIQAQPSPKNGARTPAPASSGSVTKAPPTKNEAKAPPLVLAPRDTGLSPEDRFKVVAKDIAKTDEKAETERLAREAAERRASEEARQRQEEQQQLIGWQRYLQALQLQQQYRTMLENACRQGNDQACMAIAHGGGTPPRMPQQQQQRPPQQQQPRPVQQFPPLLSQPQTPPPPRPAELPRSVVTLIANPKTVDSGAAARLSWASVNTRDCTVRAIGGNVLIERGPTDGSVATPALSRRTVFEIVCSPAPGARQQNATSTAEILIR</sequence>
<name>A0A2H0U7A5_9BACT</name>
<feature type="compositionally biased region" description="Basic and acidic residues" evidence="1">
    <location>
        <begin position="268"/>
        <end position="287"/>
    </location>
</feature>
<dbReference type="AlphaFoldDB" id="A0A2H0U7A5"/>
<dbReference type="EMBL" id="PFBM01000019">
    <property type="protein sequence ID" value="PIR82294.1"/>
    <property type="molecule type" value="Genomic_DNA"/>
</dbReference>
<dbReference type="Proteomes" id="UP000231379">
    <property type="component" value="Unassembled WGS sequence"/>
</dbReference>
<feature type="compositionally biased region" description="Polar residues" evidence="1">
    <location>
        <begin position="401"/>
        <end position="441"/>
    </location>
</feature>
<evidence type="ECO:0000313" key="3">
    <source>
        <dbReference type="Proteomes" id="UP000231379"/>
    </source>
</evidence>
<comment type="caution">
    <text evidence="2">The sequence shown here is derived from an EMBL/GenBank/DDBJ whole genome shotgun (WGS) entry which is preliminary data.</text>
</comment>
<feature type="region of interest" description="Disordered" evidence="1">
    <location>
        <begin position="268"/>
        <end position="334"/>
    </location>
</feature>
<evidence type="ECO:0000256" key="1">
    <source>
        <dbReference type="SAM" id="MobiDB-lite"/>
    </source>
</evidence>
<evidence type="ECO:0000313" key="2">
    <source>
        <dbReference type="EMBL" id="PIR82294.1"/>
    </source>
</evidence>
<feature type="compositionally biased region" description="Low complexity" evidence="1">
    <location>
        <begin position="574"/>
        <end position="600"/>
    </location>
</feature>
<organism evidence="2 3">
    <name type="scientific">Candidatus Kaiserbacteria bacterium CG10_big_fil_rev_8_21_14_0_10_59_10</name>
    <dbReference type="NCBI Taxonomy" id="1974612"/>
    <lineage>
        <taxon>Bacteria</taxon>
        <taxon>Candidatus Kaiseribacteriota</taxon>
    </lineage>
</organism>
<feature type="compositionally biased region" description="Basic and acidic residues" evidence="1">
    <location>
        <begin position="321"/>
        <end position="330"/>
    </location>
</feature>
<protein>
    <submittedName>
        <fullName evidence="2">Uncharacterized protein</fullName>
    </submittedName>
</protein>
<reference evidence="3" key="1">
    <citation type="submission" date="2017-09" db="EMBL/GenBank/DDBJ databases">
        <title>Depth-based differentiation of microbial function through sediment-hosted aquifers and enrichment of novel symbionts in the deep terrestrial subsurface.</title>
        <authorList>
            <person name="Probst A.J."/>
            <person name="Ladd B."/>
            <person name="Jarett J.K."/>
            <person name="Geller-Mcgrath D.E."/>
            <person name="Sieber C.M.K."/>
            <person name="Emerson J.B."/>
            <person name="Anantharaman K."/>
            <person name="Thomas B.C."/>
            <person name="Malmstrom R."/>
            <person name="Stieglmeier M."/>
            <person name="Klingl A."/>
            <person name="Woyke T."/>
            <person name="Ryan C.M."/>
            <person name="Banfield J.F."/>
        </authorList>
    </citation>
    <scope>NUCLEOTIDE SEQUENCE [LARGE SCALE GENOMIC DNA]</scope>
</reference>
<accession>A0A2H0U7A5</accession>
<feature type="region of interest" description="Disordered" evidence="1">
    <location>
        <begin position="391"/>
        <end position="479"/>
    </location>
</feature>
<feature type="region of interest" description="Disordered" evidence="1">
    <location>
        <begin position="562"/>
        <end position="611"/>
    </location>
</feature>
<gene>
    <name evidence="2" type="ORF">COU20_03110</name>
</gene>